<dbReference type="EMBL" id="JAHRIP010010219">
    <property type="protein sequence ID" value="MEQ2283572.1"/>
    <property type="molecule type" value="Genomic_DNA"/>
</dbReference>
<comment type="caution">
    <text evidence="1">The sequence shown here is derived from an EMBL/GenBank/DDBJ whole genome shotgun (WGS) entry which is preliminary data.</text>
</comment>
<keyword evidence="2" id="KW-1185">Reference proteome</keyword>
<evidence type="ECO:0000313" key="2">
    <source>
        <dbReference type="Proteomes" id="UP001469553"/>
    </source>
</evidence>
<accession>A0ABV0XQ31</accession>
<organism evidence="1 2">
    <name type="scientific">Ameca splendens</name>
    <dbReference type="NCBI Taxonomy" id="208324"/>
    <lineage>
        <taxon>Eukaryota</taxon>
        <taxon>Metazoa</taxon>
        <taxon>Chordata</taxon>
        <taxon>Craniata</taxon>
        <taxon>Vertebrata</taxon>
        <taxon>Euteleostomi</taxon>
        <taxon>Actinopterygii</taxon>
        <taxon>Neopterygii</taxon>
        <taxon>Teleostei</taxon>
        <taxon>Neoteleostei</taxon>
        <taxon>Acanthomorphata</taxon>
        <taxon>Ovalentaria</taxon>
        <taxon>Atherinomorphae</taxon>
        <taxon>Cyprinodontiformes</taxon>
        <taxon>Goodeidae</taxon>
        <taxon>Ameca</taxon>
    </lineage>
</organism>
<dbReference type="Proteomes" id="UP001469553">
    <property type="component" value="Unassembled WGS sequence"/>
</dbReference>
<gene>
    <name evidence="1" type="ORF">AMECASPLE_012792</name>
</gene>
<protein>
    <submittedName>
        <fullName evidence="1">Uncharacterized protein</fullName>
    </submittedName>
</protein>
<feature type="non-terminal residue" evidence="1">
    <location>
        <position position="67"/>
    </location>
</feature>
<proteinExistence type="predicted"/>
<sequence length="67" mass="7540">MELWSIHYLKHGDGWQEAHGNSGGDVDTHSSVKHGSGNFKLWEGQVSWSEVMVKLNGLNTGLFWKKT</sequence>
<name>A0ABV0XQ31_9TELE</name>
<reference evidence="1 2" key="1">
    <citation type="submission" date="2021-06" db="EMBL/GenBank/DDBJ databases">
        <authorList>
            <person name="Palmer J.M."/>
        </authorList>
    </citation>
    <scope>NUCLEOTIDE SEQUENCE [LARGE SCALE GENOMIC DNA]</scope>
    <source>
        <strain evidence="1 2">AS_MEX2019</strain>
        <tissue evidence="1">Muscle</tissue>
    </source>
</reference>
<evidence type="ECO:0000313" key="1">
    <source>
        <dbReference type="EMBL" id="MEQ2283572.1"/>
    </source>
</evidence>